<reference evidence="1" key="2">
    <citation type="journal article" date="2015" name="Fish Shellfish Immunol.">
        <title>Early steps in the European eel (Anguilla anguilla)-Vibrio vulnificus interaction in the gills: Role of the RtxA13 toxin.</title>
        <authorList>
            <person name="Callol A."/>
            <person name="Pajuelo D."/>
            <person name="Ebbesson L."/>
            <person name="Teles M."/>
            <person name="MacKenzie S."/>
            <person name="Amaro C."/>
        </authorList>
    </citation>
    <scope>NUCLEOTIDE SEQUENCE</scope>
</reference>
<evidence type="ECO:0000313" key="1">
    <source>
        <dbReference type="EMBL" id="JAH54374.1"/>
    </source>
</evidence>
<name>A0A0E9TL29_ANGAN</name>
<proteinExistence type="predicted"/>
<organism evidence="1">
    <name type="scientific">Anguilla anguilla</name>
    <name type="common">European freshwater eel</name>
    <name type="synonym">Muraena anguilla</name>
    <dbReference type="NCBI Taxonomy" id="7936"/>
    <lineage>
        <taxon>Eukaryota</taxon>
        <taxon>Metazoa</taxon>
        <taxon>Chordata</taxon>
        <taxon>Craniata</taxon>
        <taxon>Vertebrata</taxon>
        <taxon>Euteleostomi</taxon>
        <taxon>Actinopterygii</taxon>
        <taxon>Neopterygii</taxon>
        <taxon>Teleostei</taxon>
        <taxon>Anguilliformes</taxon>
        <taxon>Anguillidae</taxon>
        <taxon>Anguilla</taxon>
    </lineage>
</organism>
<accession>A0A0E9TL29</accession>
<reference evidence="1" key="1">
    <citation type="submission" date="2014-11" db="EMBL/GenBank/DDBJ databases">
        <authorList>
            <person name="Amaro Gonzalez C."/>
        </authorList>
    </citation>
    <scope>NUCLEOTIDE SEQUENCE</scope>
</reference>
<dbReference type="EMBL" id="GBXM01054203">
    <property type="protein sequence ID" value="JAH54374.1"/>
    <property type="molecule type" value="Transcribed_RNA"/>
</dbReference>
<dbReference type="AlphaFoldDB" id="A0A0E9TL29"/>
<sequence length="26" mass="3122">MSPFYSGKKQTSKLNKIHCYSQNRFK</sequence>
<protein>
    <submittedName>
        <fullName evidence="1">Uncharacterized protein</fullName>
    </submittedName>
</protein>